<dbReference type="SMART" id="SM00091">
    <property type="entry name" value="PAS"/>
    <property type="match status" value="2"/>
</dbReference>
<dbReference type="InterPro" id="IPR035965">
    <property type="entry name" value="PAS-like_dom_sf"/>
</dbReference>
<dbReference type="SUPFAM" id="SSF55785">
    <property type="entry name" value="PYP-like sensor domain (PAS domain)"/>
    <property type="match status" value="2"/>
</dbReference>
<dbReference type="PROSITE" id="PS50109">
    <property type="entry name" value="HIS_KIN"/>
    <property type="match status" value="1"/>
</dbReference>
<comment type="catalytic activity">
    <reaction evidence="1">
        <text>ATP + protein L-histidine = ADP + protein N-phospho-L-histidine.</text>
        <dbReference type="EC" id="2.7.13.3"/>
    </reaction>
</comment>
<dbReference type="PROSITE" id="PS50112">
    <property type="entry name" value="PAS"/>
    <property type="match status" value="2"/>
</dbReference>
<evidence type="ECO:0000256" key="2">
    <source>
        <dbReference type="ARBA" id="ARBA00012438"/>
    </source>
</evidence>
<accession>A0ABX0TV32</accession>
<dbReference type="InterPro" id="IPR036890">
    <property type="entry name" value="HATPase_C_sf"/>
</dbReference>
<dbReference type="SMART" id="SM00387">
    <property type="entry name" value="HATPase_c"/>
    <property type="match status" value="1"/>
</dbReference>
<dbReference type="PANTHER" id="PTHR43065:SF10">
    <property type="entry name" value="PEROXIDE STRESS-ACTIVATED HISTIDINE KINASE MAK3"/>
    <property type="match status" value="1"/>
</dbReference>
<dbReference type="InterPro" id="IPR000014">
    <property type="entry name" value="PAS"/>
</dbReference>
<dbReference type="Proteomes" id="UP000727456">
    <property type="component" value="Unassembled WGS sequence"/>
</dbReference>
<dbReference type="Pfam" id="PF00989">
    <property type="entry name" value="PAS"/>
    <property type="match status" value="1"/>
</dbReference>
<dbReference type="InterPro" id="IPR001610">
    <property type="entry name" value="PAC"/>
</dbReference>
<dbReference type="SMART" id="SM00388">
    <property type="entry name" value="HisKA"/>
    <property type="match status" value="1"/>
</dbReference>
<keyword evidence="5" id="KW-0547">Nucleotide-binding</keyword>
<keyword evidence="6 12" id="KW-0418">Kinase</keyword>
<feature type="domain" description="PAC" evidence="11">
    <location>
        <begin position="89"/>
        <end position="141"/>
    </location>
</feature>
<evidence type="ECO:0000256" key="3">
    <source>
        <dbReference type="ARBA" id="ARBA00022553"/>
    </source>
</evidence>
<evidence type="ECO:0000313" key="13">
    <source>
        <dbReference type="Proteomes" id="UP000727456"/>
    </source>
</evidence>
<dbReference type="PANTHER" id="PTHR43065">
    <property type="entry name" value="SENSOR HISTIDINE KINASE"/>
    <property type="match status" value="1"/>
</dbReference>
<feature type="domain" description="PAC" evidence="11">
    <location>
        <begin position="210"/>
        <end position="269"/>
    </location>
</feature>
<evidence type="ECO:0000256" key="7">
    <source>
        <dbReference type="ARBA" id="ARBA00022840"/>
    </source>
</evidence>
<dbReference type="InterPro" id="IPR004358">
    <property type="entry name" value="Sig_transdc_His_kin-like_C"/>
</dbReference>
<dbReference type="Pfam" id="PF13426">
    <property type="entry name" value="PAS_9"/>
    <property type="match status" value="1"/>
</dbReference>
<evidence type="ECO:0000256" key="6">
    <source>
        <dbReference type="ARBA" id="ARBA00022777"/>
    </source>
</evidence>
<dbReference type="InterPro" id="IPR003594">
    <property type="entry name" value="HATPase_dom"/>
</dbReference>
<dbReference type="Gene3D" id="6.10.250.2580">
    <property type="match status" value="1"/>
</dbReference>
<proteinExistence type="predicted"/>
<evidence type="ECO:0000259" key="10">
    <source>
        <dbReference type="PROSITE" id="PS50112"/>
    </source>
</evidence>
<feature type="domain" description="PAS" evidence="10">
    <location>
        <begin position="14"/>
        <end position="70"/>
    </location>
</feature>
<dbReference type="Gene3D" id="3.30.450.20">
    <property type="entry name" value="PAS domain"/>
    <property type="match status" value="2"/>
</dbReference>
<dbReference type="EMBL" id="JAAOZC010000010">
    <property type="protein sequence ID" value="NIJ09384.1"/>
    <property type="molecule type" value="Genomic_DNA"/>
</dbReference>
<dbReference type="SMART" id="SM00086">
    <property type="entry name" value="PAC"/>
    <property type="match status" value="2"/>
</dbReference>
<dbReference type="InterPro" id="IPR003661">
    <property type="entry name" value="HisK_dim/P_dom"/>
</dbReference>
<gene>
    <name evidence="12" type="ORF">FHS31_003016</name>
</gene>
<organism evidence="12 13">
    <name type="scientific">Sphingomonas vulcanisoli</name>
    <dbReference type="NCBI Taxonomy" id="1658060"/>
    <lineage>
        <taxon>Bacteria</taxon>
        <taxon>Pseudomonadati</taxon>
        <taxon>Pseudomonadota</taxon>
        <taxon>Alphaproteobacteria</taxon>
        <taxon>Sphingomonadales</taxon>
        <taxon>Sphingomonadaceae</taxon>
        <taxon>Sphingomonas</taxon>
    </lineage>
</organism>
<dbReference type="InterPro" id="IPR005467">
    <property type="entry name" value="His_kinase_dom"/>
</dbReference>
<dbReference type="Pfam" id="PF00512">
    <property type="entry name" value="HisKA"/>
    <property type="match status" value="1"/>
</dbReference>
<evidence type="ECO:0000256" key="4">
    <source>
        <dbReference type="ARBA" id="ARBA00022679"/>
    </source>
</evidence>
<evidence type="ECO:0000313" key="12">
    <source>
        <dbReference type="EMBL" id="NIJ09384.1"/>
    </source>
</evidence>
<dbReference type="EC" id="2.7.13.3" evidence="2"/>
<dbReference type="CDD" id="cd00082">
    <property type="entry name" value="HisKA"/>
    <property type="match status" value="1"/>
</dbReference>
<keyword evidence="13" id="KW-1185">Reference proteome</keyword>
<dbReference type="Pfam" id="PF02518">
    <property type="entry name" value="HATPase_c"/>
    <property type="match status" value="1"/>
</dbReference>
<evidence type="ECO:0000259" key="11">
    <source>
        <dbReference type="PROSITE" id="PS50113"/>
    </source>
</evidence>
<feature type="domain" description="Histidine kinase" evidence="9">
    <location>
        <begin position="289"/>
        <end position="504"/>
    </location>
</feature>
<dbReference type="InterPro" id="IPR013767">
    <property type="entry name" value="PAS_fold"/>
</dbReference>
<dbReference type="InterPro" id="IPR036097">
    <property type="entry name" value="HisK_dim/P_sf"/>
</dbReference>
<keyword evidence="3" id="KW-0597">Phosphoprotein</keyword>
<dbReference type="NCBIfam" id="TIGR00229">
    <property type="entry name" value="sensory_box"/>
    <property type="match status" value="2"/>
</dbReference>
<name>A0ABX0TV32_9SPHN</name>
<comment type="caution">
    <text evidence="12">The sequence shown here is derived from an EMBL/GenBank/DDBJ whole genome shotgun (WGS) entry which is preliminary data.</text>
</comment>
<evidence type="ECO:0000256" key="1">
    <source>
        <dbReference type="ARBA" id="ARBA00000085"/>
    </source>
</evidence>
<dbReference type="InterPro" id="IPR000700">
    <property type="entry name" value="PAS-assoc_C"/>
</dbReference>
<keyword evidence="8" id="KW-0902">Two-component regulatory system</keyword>
<dbReference type="SUPFAM" id="SSF55874">
    <property type="entry name" value="ATPase domain of HSP90 chaperone/DNA topoisomerase II/histidine kinase"/>
    <property type="match status" value="1"/>
</dbReference>
<evidence type="ECO:0000256" key="8">
    <source>
        <dbReference type="ARBA" id="ARBA00023012"/>
    </source>
</evidence>
<reference evidence="12 13" key="1">
    <citation type="submission" date="2020-03" db="EMBL/GenBank/DDBJ databases">
        <title>Genomic Encyclopedia of Type Strains, Phase III (KMG-III): the genomes of soil and plant-associated and newly described type strains.</title>
        <authorList>
            <person name="Whitman W."/>
        </authorList>
    </citation>
    <scope>NUCLEOTIDE SEQUENCE [LARGE SCALE GENOMIC DNA]</scope>
    <source>
        <strain evidence="12 13">CECT 8804</strain>
    </source>
</reference>
<dbReference type="SUPFAM" id="SSF47384">
    <property type="entry name" value="Homodimeric domain of signal transducing histidine kinase"/>
    <property type="match status" value="1"/>
</dbReference>
<keyword evidence="7" id="KW-0067">ATP-binding</keyword>
<evidence type="ECO:0000256" key="5">
    <source>
        <dbReference type="ARBA" id="ARBA00022741"/>
    </source>
</evidence>
<dbReference type="CDD" id="cd00130">
    <property type="entry name" value="PAS"/>
    <property type="match status" value="2"/>
</dbReference>
<dbReference type="Gene3D" id="3.30.565.10">
    <property type="entry name" value="Histidine kinase-like ATPase, C-terminal domain"/>
    <property type="match status" value="1"/>
</dbReference>
<keyword evidence="4 12" id="KW-0808">Transferase</keyword>
<feature type="domain" description="PAS" evidence="10">
    <location>
        <begin position="142"/>
        <end position="212"/>
    </location>
</feature>
<sequence>MDRLRQARTDPSALADELNLLIDGAQGIAIYMLDATGHVTIWNKGAERLKGWTEAEVVGQHSSIFYPPDQLEAGKPTADLEAAREAGKLEEEAWRLRKDGTEFLADISITALYDDAGALRGFGKVIRDVTNQRAIERKLKANSAHLRSILSTVPDAMVVIDERGHIISFSAAAEKLFGMAEAEVIGTNIKALMPSPDRDAHDNYLRRYLETGERRIIGRGRTVTGRRKDGSTFPMDLFVGEALGDGARVFTGFVRDLTEKQATEERLEELRGGLVHAARVSAMGTMASTLAHELNQPITAVANYTQAIRDLLADGPPDDMPMVLEALDDAASEALRAGQIVRRLREFVARGELEKAVVDLPRLIEEASELALLGARERGISVRFELDPDASPVLVDRVQTQQVLINLMRNAIEAMVDEPVRELVVSSASDDTGLIRISVADTGKGVAPEIAADLFRAFNSTKAAGMGLGLSICRTIVEASGGRIWMEPREGGGSVFHFTLVKVEGEGQDG</sequence>
<dbReference type="Gene3D" id="1.10.287.130">
    <property type="match status" value="1"/>
</dbReference>
<dbReference type="PRINTS" id="PR00344">
    <property type="entry name" value="BCTRLSENSOR"/>
</dbReference>
<protein>
    <recommendedName>
        <fullName evidence="2">histidine kinase</fullName>
        <ecNumber evidence="2">2.7.13.3</ecNumber>
    </recommendedName>
</protein>
<dbReference type="GO" id="GO:0004673">
    <property type="term" value="F:protein histidine kinase activity"/>
    <property type="evidence" value="ECO:0007669"/>
    <property type="project" value="UniProtKB-EC"/>
</dbReference>
<evidence type="ECO:0000259" key="9">
    <source>
        <dbReference type="PROSITE" id="PS50109"/>
    </source>
</evidence>
<dbReference type="PROSITE" id="PS50113">
    <property type="entry name" value="PAC"/>
    <property type="match status" value="2"/>
</dbReference>